<feature type="transmembrane region" description="Helical" evidence="9">
    <location>
        <begin position="53"/>
        <end position="71"/>
    </location>
</feature>
<dbReference type="PANTHER" id="PTHR21716:SF53">
    <property type="entry name" value="PERMEASE PERM-RELATED"/>
    <property type="match status" value="1"/>
</dbReference>
<protein>
    <submittedName>
        <fullName evidence="10">AI-2E family transporter</fullName>
    </submittedName>
</protein>
<proteinExistence type="inferred from homology"/>
<evidence type="ECO:0000256" key="8">
    <source>
        <dbReference type="SAM" id="MobiDB-lite"/>
    </source>
</evidence>
<evidence type="ECO:0000256" key="6">
    <source>
        <dbReference type="ARBA" id="ARBA00022989"/>
    </source>
</evidence>
<gene>
    <name evidence="10" type="ORF">ACHIPZ_11650</name>
</gene>
<evidence type="ECO:0000313" key="10">
    <source>
        <dbReference type="EMBL" id="MFH5208848.1"/>
    </source>
</evidence>
<comment type="caution">
    <text evidence="10">The sequence shown here is derived from an EMBL/GenBank/DDBJ whole genome shotgun (WGS) entry which is preliminary data.</text>
</comment>
<name>A0ABW7JM00_9NOCA</name>
<evidence type="ECO:0000256" key="7">
    <source>
        <dbReference type="ARBA" id="ARBA00023136"/>
    </source>
</evidence>
<comment type="subcellular location">
    <subcellularLocation>
        <location evidence="1">Cell membrane</location>
        <topology evidence="1">Multi-pass membrane protein</topology>
    </subcellularLocation>
</comment>
<evidence type="ECO:0000256" key="2">
    <source>
        <dbReference type="ARBA" id="ARBA00009773"/>
    </source>
</evidence>
<reference evidence="10 11" key="1">
    <citation type="submission" date="2024-10" db="EMBL/GenBank/DDBJ databases">
        <authorList>
            <person name="Riesco R."/>
        </authorList>
    </citation>
    <scope>NUCLEOTIDE SEQUENCE [LARGE SCALE GENOMIC DNA]</scope>
    <source>
        <strain evidence="10 11">NCIMB 15449</strain>
    </source>
</reference>
<feature type="transmembrane region" description="Helical" evidence="9">
    <location>
        <begin position="217"/>
        <end position="248"/>
    </location>
</feature>
<feature type="transmembrane region" description="Helical" evidence="9">
    <location>
        <begin position="83"/>
        <end position="104"/>
    </location>
</feature>
<dbReference type="EMBL" id="JBIMSO010000046">
    <property type="protein sequence ID" value="MFH5208848.1"/>
    <property type="molecule type" value="Genomic_DNA"/>
</dbReference>
<dbReference type="InterPro" id="IPR002549">
    <property type="entry name" value="AI-2E-like"/>
</dbReference>
<keyword evidence="4" id="KW-1003">Cell membrane</keyword>
<evidence type="ECO:0000256" key="3">
    <source>
        <dbReference type="ARBA" id="ARBA00022448"/>
    </source>
</evidence>
<accession>A0ABW7JM00</accession>
<comment type="similarity">
    <text evidence="2">Belongs to the autoinducer-2 exporter (AI-2E) (TC 2.A.86) family.</text>
</comment>
<dbReference type="Proteomes" id="UP001609175">
    <property type="component" value="Unassembled WGS sequence"/>
</dbReference>
<keyword evidence="5 9" id="KW-0812">Transmembrane</keyword>
<feature type="transmembrane region" description="Helical" evidence="9">
    <location>
        <begin position="167"/>
        <end position="190"/>
    </location>
</feature>
<evidence type="ECO:0000256" key="1">
    <source>
        <dbReference type="ARBA" id="ARBA00004651"/>
    </source>
</evidence>
<feature type="transmembrane region" description="Helical" evidence="9">
    <location>
        <begin position="322"/>
        <end position="349"/>
    </location>
</feature>
<evidence type="ECO:0000313" key="11">
    <source>
        <dbReference type="Proteomes" id="UP001609175"/>
    </source>
</evidence>
<feature type="transmembrane region" description="Helical" evidence="9">
    <location>
        <begin position="29"/>
        <end position="47"/>
    </location>
</feature>
<feature type="compositionally biased region" description="Basic and acidic residues" evidence="8">
    <location>
        <begin position="384"/>
        <end position="396"/>
    </location>
</feature>
<feature type="transmembrane region" description="Helical" evidence="9">
    <location>
        <begin position="286"/>
        <end position="302"/>
    </location>
</feature>
<feature type="region of interest" description="Disordered" evidence="8">
    <location>
        <begin position="367"/>
        <end position="396"/>
    </location>
</feature>
<sequence>MNAQVPASEPAPKSHADSVHPLVRVGAEWTWRLLVLFAGLLAIGYIVQELATVMIPLAIALLGAAMLAPMVNWMQRQGVPRSAAVVVAIVGSISVLAGILTFVVEQFIEGLPQLVSQFSTSIQQVQNWLTDGPLHFSEEQIRSGGDSLRQALESNQDSLTSGALTTAAVIGEILTGSLLALFILIFLLYGGEQIWEFVTRIVPTDSRRRVRVAGRQGFGSLVGFVRATVAVAAVDAIGIGAGLAILGVPLALPLASLVFIGAFVPIIGAFVAGFVAVFIALVTKGLLTALITLGIIVAVMQLEGHVLQPLLLGRAVRVHPLAVVLAITAGLVVAGIAGALFAVPLVAVLNTAIRSLLADEPDEVFEEQTADMVTGPPFTATPDEPDKPDKPDESAG</sequence>
<dbReference type="RefSeq" id="WP_395114392.1">
    <property type="nucleotide sequence ID" value="NZ_JBIMSO010000046.1"/>
</dbReference>
<evidence type="ECO:0000256" key="5">
    <source>
        <dbReference type="ARBA" id="ARBA00022692"/>
    </source>
</evidence>
<evidence type="ECO:0000256" key="4">
    <source>
        <dbReference type="ARBA" id="ARBA00022475"/>
    </source>
</evidence>
<keyword evidence="3" id="KW-0813">Transport</keyword>
<feature type="transmembrane region" description="Helical" evidence="9">
    <location>
        <begin position="254"/>
        <end position="279"/>
    </location>
</feature>
<keyword evidence="7 9" id="KW-0472">Membrane</keyword>
<keyword evidence="6 9" id="KW-1133">Transmembrane helix</keyword>
<evidence type="ECO:0000256" key="9">
    <source>
        <dbReference type="SAM" id="Phobius"/>
    </source>
</evidence>
<organism evidence="10 11">
    <name type="scientific">Antrihabitans spumae</name>
    <dbReference type="NCBI Taxonomy" id="3373370"/>
    <lineage>
        <taxon>Bacteria</taxon>
        <taxon>Bacillati</taxon>
        <taxon>Actinomycetota</taxon>
        <taxon>Actinomycetes</taxon>
        <taxon>Mycobacteriales</taxon>
        <taxon>Nocardiaceae</taxon>
        <taxon>Antrihabitans</taxon>
    </lineage>
</organism>
<dbReference type="Pfam" id="PF01594">
    <property type="entry name" value="AI-2E_transport"/>
    <property type="match status" value="1"/>
</dbReference>
<dbReference type="PANTHER" id="PTHR21716">
    <property type="entry name" value="TRANSMEMBRANE PROTEIN"/>
    <property type="match status" value="1"/>
</dbReference>